<proteinExistence type="predicted"/>
<gene>
    <name evidence="2" type="ORF">J2S74_000453</name>
</gene>
<keyword evidence="1" id="KW-0812">Transmembrane</keyword>
<evidence type="ECO:0000256" key="1">
    <source>
        <dbReference type="SAM" id="Phobius"/>
    </source>
</evidence>
<dbReference type="PANTHER" id="PTHR40078">
    <property type="entry name" value="INTEGRAL MEMBRANE PROTEIN-RELATED"/>
    <property type="match status" value="1"/>
</dbReference>
<dbReference type="Proteomes" id="UP001230005">
    <property type="component" value="Unassembled WGS sequence"/>
</dbReference>
<feature type="transmembrane region" description="Helical" evidence="1">
    <location>
        <begin position="105"/>
        <end position="126"/>
    </location>
</feature>
<keyword evidence="3" id="KW-1185">Reference proteome</keyword>
<dbReference type="EMBL" id="JAUSUG010000001">
    <property type="protein sequence ID" value="MDQ0253081.1"/>
    <property type="molecule type" value="Genomic_DNA"/>
</dbReference>
<keyword evidence="1" id="KW-0472">Membrane</keyword>
<organism evidence="2 3">
    <name type="scientific">Evansella vedderi</name>
    <dbReference type="NCBI Taxonomy" id="38282"/>
    <lineage>
        <taxon>Bacteria</taxon>
        <taxon>Bacillati</taxon>
        <taxon>Bacillota</taxon>
        <taxon>Bacilli</taxon>
        <taxon>Bacillales</taxon>
        <taxon>Bacillaceae</taxon>
        <taxon>Evansella</taxon>
    </lineage>
</organism>
<sequence>MRFSWKRFVFYTLGLFILTFGIALTIQSQLGTSPFDAVLVGLFRTFGLTIGSWEIVLGFAMVLFNAIAIKRRPEYLALLTALITGMGIDFWLIVLGDILQPVSLISQSITLLFGMVFAGLGIAINLQADFAPNPMDRSMLVVSQLTGYSIAISRAIISVVLVVIALVFGGAIGIGTILIALFSGNIIKFFMPYVAKIDTMTENLSKSAS</sequence>
<feature type="transmembrane region" description="Helical" evidence="1">
    <location>
        <begin position="7"/>
        <end position="26"/>
    </location>
</feature>
<evidence type="ECO:0000313" key="3">
    <source>
        <dbReference type="Proteomes" id="UP001230005"/>
    </source>
</evidence>
<protein>
    <submittedName>
        <fullName evidence="2">Membrane protein YczE</fullName>
    </submittedName>
</protein>
<dbReference type="Pfam" id="PF19700">
    <property type="entry name" value="DUF6198"/>
    <property type="match status" value="1"/>
</dbReference>
<comment type="caution">
    <text evidence="2">The sequence shown here is derived from an EMBL/GenBank/DDBJ whole genome shotgun (WGS) entry which is preliminary data.</text>
</comment>
<dbReference type="RefSeq" id="WP_307321233.1">
    <property type="nucleotide sequence ID" value="NZ_JAUSUG010000001.1"/>
</dbReference>
<keyword evidence="1" id="KW-1133">Transmembrane helix</keyword>
<reference evidence="2 3" key="1">
    <citation type="submission" date="2023-07" db="EMBL/GenBank/DDBJ databases">
        <title>Genomic Encyclopedia of Type Strains, Phase IV (KMG-IV): sequencing the most valuable type-strain genomes for metagenomic binning, comparative biology and taxonomic classification.</title>
        <authorList>
            <person name="Goeker M."/>
        </authorList>
    </citation>
    <scope>NUCLEOTIDE SEQUENCE [LARGE SCALE GENOMIC DNA]</scope>
    <source>
        <strain evidence="2 3">DSM 9768</strain>
    </source>
</reference>
<evidence type="ECO:0000313" key="2">
    <source>
        <dbReference type="EMBL" id="MDQ0253081.1"/>
    </source>
</evidence>
<dbReference type="InterPro" id="IPR038750">
    <property type="entry name" value="YczE/YyaS-like"/>
</dbReference>
<feature type="transmembrane region" description="Helical" evidence="1">
    <location>
        <begin position="46"/>
        <end position="68"/>
    </location>
</feature>
<feature type="transmembrane region" description="Helical" evidence="1">
    <location>
        <begin position="163"/>
        <end position="182"/>
    </location>
</feature>
<dbReference type="PANTHER" id="PTHR40078:SF1">
    <property type="entry name" value="INTEGRAL MEMBRANE PROTEIN"/>
    <property type="match status" value="1"/>
</dbReference>
<name>A0ABT9ZPB0_9BACI</name>
<feature type="transmembrane region" description="Helical" evidence="1">
    <location>
        <begin position="75"/>
        <end position="93"/>
    </location>
</feature>
<accession>A0ABT9ZPB0</accession>